<evidence type="ECO:0000256" key="1">
    <source>
        <dbReference type="SAM" id="MobiDB-lite"/>
    </source>
</evidence>
<comment type="caution">
    <text evidence="2">The sequence shown here is derived from an EMBL/GenBank/DDBJ whole genome shotgun (WGS) entry which is preliminary data.</text>
</comment>
<feature type="compositionally biased region" description="Polar residues" evidence="1">
    <location>
        <begin position="22"/>
        <end position="59"/>
    </location>
</feature>
<evidence type="ECO:0000313" key="3">
    <source>
        <dbReference type="Proteomes" id="UP000754883"/>
    </source>
</evidence>
<protein>
    <submittedName>
        <fullName evidence="2">Uncharacterized protein</fullName>
    </submittedName>
</protein>
<proteinExistence type="predicted"/>
<dbReference type="AlphaFoldDB" id="A0A9N9Y568"/>
<sequence>MSTGSGAQQSSNSPASVGGQHDSASVGRTKNTTSCASSTNDANGTSHASEPSSVPSHQGSALLAGTESADNAHPSQPPIGQEEMEDPIGRFLSETDSPFAMFRDANGAPVTVGRAGPSMAQTIDSILNPPK</sequence>
<name>A0A9N9Y568_9HYPO</name>
<dbReference type="Proteomes" id="UP000754883">
    <property type="component" value="Unassembled WGS sequence"/>
</dbReference>
<organism evidence="2 3">
    <name type="scientific">Clonostachys byssicola</name>
    <dbReference type="NCBI Taxonomy" id="160290"/>
    <lineage>
        <taxon>Eukaryota</taxon>
        <taxon>Fungi</taxon>
        <taxon>Dikarya</taxon>
        <taxon>Ascomycota</taxon>
        <taxon>Pezizomycotina</taxon>
        <taxon>Sordariomycetes</taxon>
        <taxon>Hypocreomycetidae</taxon>
        <taxon>Hypocreales</taxon>
        <taxon>Bionectriaceae</taxon>
        <taxon>Clonostachys</taxon>
    </lineage>
</organism>
<evidence type="ECO:0000313" key="2">
    <source>
        <dbReference type="EMBL" id="CAG9987732.1"/>
    </source>
</evidence>
<reference evidence="3" key="1">
    <citation type="submission" date="2019-06" db="EMBL/GenBank/DDBJ databases">
        <authorList>
            <person name="Broberg M."/>
        </authorList>
    </citation>
    <scope>NUCLEOTIDE SEQUENCE [LARGE SCALE GENOMIC DNA]</scope>
</reference>
<accession>A0A9N9Y568</accession>
<dbReference type="EMBL" id="CABFNO020001436">
    <property type="protein sequence ID" value="CAG9987732.1"/>
    <property type="molecule type" value="Genomic_DNA"/>
</dbReference>
<feature type="region of interest" description="Disordered" evidence="1">
    <location>
        <begin position="1"/>
        <end position="96"/>
    </location>
</feature>
<dbReference type="OrthoDB" id="5149247at2759"/>
<keyword evidence="3" id="KW-1185">Reference proteome</keyword>
<reference evidence="2 3" key="2">
    <citation type="submission" date="2021-10" db="EMBL/GenBank/DDBJ databases">
        <authorList>
            <person name="Piombo E."/>
        </authorList>
    </citation>
    <scope>NUCLEOTIDE SEQUENCE [LARGE SCALE GENOMIC DNA]</scope>
</reference>
<feature type="compositionally biased region" description="Polar residues" evidence="1">
    <location>
        <begin position="1"/>
        <end position="15"/>
    </location>
</feature>
<gene>
    <name evidence="2" type="ORF">CBYS24578_00014980</name>
</gene>